<dbReference type="SMART" id="SM01019">
    <property type="entry name" value="B3"/>
    <property type="match status" value="1"/>
</dbReference>
<accession>A0A9D4VNS0</accession>
<dbReference type="Pfam" id="PF02362">
    <property type="entry name" value="B3"/>
    <property type="match status" value="1"/>
</dbReference>
<evidence type="ECO:0000256" key="5">
    <source>
        <dbReference type="ARBA" id="ARBA00023242"/>
    </source>
</evidence>
<dbReference type="AlphaFoldDB" id="A0A9D4VNS0"/>
<keyword evidence="3" id="KW-0238">DNA-binding</keyword>
<comment type="subcellular location">
    <subcellularLocation>
        <location evidence="1">Nucleus</location>
    </subcellularLocation>
</comment>
<evidence type="ECO:0000313" key="7">
    <source>
        <dbReference type="EMBL" id="KAI5386672.1"/>
    </source>
</evidence>
<evidence type="ECO:0000313" key="8">
    <source>
        <dbReference type="Proteomes" id="UP001058974"/>
    </source>
</evidence>
<organism evidence="7 8">
    <name type="scientific">Pisum sativum</name>
    <name type="common">Garden pea</name>
    <name type="synonym">Lathyrus oleraceus</name>
    <dbReference type="NCBI Taxonomy" id="3888"/>
    <lineage>
        <taxon>Eukaryota</taxon>
        <taxon>Viridiplantae</taxon>
        <taxon>Streptophyta</taxon>
        <taxon>Embryophyta</taxon>
        <taxon>Tracheophyta</taxon>
        <taxon>Spermatophyta</taxon>
        <taxon>Magnoliopsida</taxon>
        <taxon>eudicotyledons</taxon>
        <taxon>Gunneridae</taxon>
        <taxon>Pentapetalae</taxon>
        <taxon>rosids</taxon>
        <taxon>fabids</taxon>
        <taxon>Fabales</taxon>
        <taxon>Fabaceae</taxon>
        <taxon>Papilionoideae</taxon>
        <taxon>50 kb inversion clade</taxon>
        <taxon>NPAAA clade</taxon>
        <taxon>Hologalegina</taxon>
        <taxon>IRL clade</taxon>
        <taxon>Fabeae</taxon>
        <taxon>Lathyrus</taxon>
    </lineage>
</organism>
<comment type="caution">
    <text evidence="7">The sequence shown here is derived from an EMBL/GenBank/DDBJ whole genome shotgun (WGS) entry which is preliminary data.</text>
</comment>
<dbReference type="GO" id="GO:0003700">
    <property type="term" value="F:DNA-binding transcription factor activity"/>
    <property type="evidence" value="ECO:0007669"/>
    <property type="project" value="InterPro"/>
</dbReference>
<dbReference type="InterPro" id="IPR044800">
    <property type="entry name" value="LEC2-like"/>
</dbReference>
<dbReference type="PANTHER" id="PTHR31140">
    <property type="entry name" value="B3 DOMAIN-CONTAINING TRANSCRIPTION FACTOR ABI3"/>
    <property type="match status" value="1"/>
</dbReference>
<evidence type="ECO:0000259" key="6">
    <source>
        <dbReference type="PROSITE" id="PS50863"/>
    </source>
</evidence>
<evidence type="ECO:0000256" key="4">
    <source>
        <dbReference type="ARBA" id="ARBA00023163"/>
    </source>
</evidence>
<reference evidence="7 8" key="1">
    <citation type="journal article" date="2022" name="Nat. Genet.">
        <title>Improved pea reference genome and pan-genome highlight genomic features and evolutionary characteristics.</title>
        <authorList>
            <person name="Yang T."/>
            <person name="Liu R."/>
            <person name="Luo Y."/>
            <person name="Hu S."/>
            <person name="Wang D."/>
            <person name="Wang C."/>
            <person name="Pandey M.K."/>
            <person name="Ge S."/>
            <person name="Xu Q."/>
            <person name="Li N."/>
            <person name="Li G."/>
            <person name="Huang Y."/>
            <person name="Saxena R.K."/>
            <person name="Ji Y."/>
            <person name="Li M."/>
            <person name="Yan X."/>
            <person name="He Y."/>
            <person name="Liu Y."/>
            <person name="Wang X."/>
            <person name="Xiang C."/>
            <person name="Varshney R.K."/>
            <person name="Ding H."/>
            <person name="Gao S."/>
            <person name="Zong X."/>
        </authorList>
    </citation>
    <scope>NUCLEOTIDE SEQUENCE [LARGE SCALE GENOMIC DNA]</scope>
    <source>
        <strain evidence="7 8">cv. Zhongwan 6</strain>
    </source>
</reference>
<dbReference type="GO" id="GO:0005634">
    <property type="term" value="C:nucleus"/>
    <property type="evidence" value="ECO:0007669"/>
    <property type="project" value="UniProtKB-SubCell"/>
</dbReference>
<feature type="domain" description="TF-B3" evidence="6">
    <location>
        <begin position="123"/>
        <end position="223"/>
    </location>
</feature>
<protein>
    <recommendedName>
        <fullName evidence="6">TF-B3 domain-containing protein</fullName>
    </recommendedName>
</protein>
<dbReference type="GO" id="GO:0003677">
    <property type="term" value="F:DNA binding"/>
    <property type="evidence" value="ECO:0007669"/>
    <property type="project" value="UniProtKB-KW"/>
</dbReference>
<dbReference type="InterPro" id="IPR003340">
    <property type="entry name" value="B3_DNA-bd"/>
</dbReference>
<evidence type="ECO:0000256" key="2">
    <source>
        <dbReference type="ARBA" id="ARBA00023015"/>
    </source>
</evidence>
<keyword evidence="8" id="KW-1185">Reference proteome</keyword>
<evidence type="ECO:0000256" key="3">
    <source>
        <dbReference type="ARBA" id="ARBA00023125"/>
    </source>
</evidence>
<dbReference type="Proteomes" id="UP001058974">
    <property type="component" value="Chromosome 7"/>
</dbReference>
<dbReference type="Gramene" id="Psat07G0299400-T1">
    <property type="protein sequence ID" value="KAI5386672.1"/>
    <property type="gene ID" value="KIW84_072994"/>
</dbReference>
<dbReference type="InterPro" id="IPR015300">
    <property type="entry name" value="DNA-bd_pseudobarrel_sf"/>
</dbReference>
<dbReference type="PROSITE" id="PS50863">
    <property type="entry name" value="B3"/>
    <property type="match status" value="1"/>
</dbReference>
<keyword evidence="2" id="KW-0805">Transcription regulation</keyword>
<keyword evidence="4" id="KW-0804">Transcription</keyword>
<dbReference type="Gene3D" id="2.40.330.10">
    <property type="entry name" value="DNA-binding pseudobarrel domain"/>
    <property type="match status" value="1"/>
</dbReference>
<dbReference type="EMBL" id="JAMSHJ010000007">
    <property type="protein sequence ID" value="KAI5386672.1"/>
    <property type="molecule type" value="Genomic_DNA"/>
</dbReference>
<keyword evidence="5" id="KW-0539">Nucleus</keyword>
<gene>
    <name evidence="7" type="ORF">KIW84_072994</name>
</gene>
<dbReference type="CDD" id="cd10017">
    <property type="entry name" value="B3_DNA"/>
    <property type="match status" value="1"/>
</dbReference>
<name>A0A9D4VNS0_PEA</name>
<sequence length="301" mass="34580">MDPSTPYLTSNYSILDNPMNANFSTNQPHQDYYVPLGQSLNPSIIPNAPSPVHAQREDDQKKMEAKRCKFAREQRRLILRLRSTRASKAPEDTIIRPANYRDIQKRTPHVFFTSDGKQFEEILTKKLTNSDVNQLGRIVLPKREAEEKLPTPSKEGINIVFKDIHSGLEWNVKFKYWINVTSRMYVLENTVNIVKHYGLCMGDYLSLYEDKSKNMYLYTKKASAVPILELFRREACLVNHGQPSPQNNDIELLAPFEGITTSSLLDQNIAMDNDGSGDGGQQNELDALYENLENIFDVYWK</sequence>
<evidence type="ECO:0000256" key="1">
    <source>
        <dbReference type="ARBA" id="ARBA00004123"/>
    </source>
</evidence>
<dbReference type="PANTHER" id="PTHR31140:SF74">
    <property type="entry name" value="B3 DOMAIN-CONTAINING TRANSCRIPTION FACTOR LEC2"/>
    <property type="match status" value="1"/>
</dbReference>
<proteinExistence type="predicted"/>
<dbReference type="SUPFAM" id="SSF101936">
    <property type="entry name" value="DNA-binding pseudobarrel domain"/>
    <property type="match status" value="1"/>
</dbReference>